<dbReference type="RefSeq" id="WP_236332276.1">
    <property type="nucleotide sequence ID" value="NZ_CAKMMG010000001.1"/>
</dbReference>
<feature type="chain" id="PRO_5046262245" description="Histidine phosphatase family protein" evidence="1">
    <location>
        <begin position="25"/>
        <end position="217"/>
    </location>
</feature>
<name>A0ABM9BV74_9BACL</name>
<keyword evidence="3" id="KW-1185">Reference proteome</keyword>
<sequence length="217" mass="23599">MMKGHMITSIFCVILMFHTQPAEASGGILKSRPVDPSLLNSLRQGGYILYVRHGEATAGEDMAEIDFNDCSTQKNLSETGRRQAAHFGEALRRLHIPVETPVLASPFCRTVETAELAFGKGKVQTDPFWVRIYQLSGSLSPAEQQRIVNDLTSVLEVLPSPGTNRIIIAHGFPQGVGLGEVANLGTVIIKPNGQGKGFEVVGRFTLDEWLSLLQEAG</sequence>
<evidence type="ECO:0008006" key="4">
    <source>
        <dbReference type="Google" id="ProtNLM"/>
    </source>
</evidence>
<evidence type="ECO:0000256" key="1">
    <source>
        <dbReference type="SAM" id="SignalP"/>
    </source>
</evidence>
<feature type="signal peptide" evidence="1">
    <location>
        <begin position="1"/>
        <end position="24"/>
    </location>
</feature>
<comment type="caution">
    <text evidence="2">The sequence shown here is derived from an EMBL/GenBank/DDBJ whole genome shotgun (WGS) entry which is preliminary data.</text>
</comment>
<organism evidence="2 3">
    <name type="scientific">Paenibacillus auburnensis</name>
    <dbReference type="NCBI Taxonomy" id="2905649"/>
    <lineage>
        <taxon>Bacteria</taxon>
        <taxon>Bacillati</taxon>
        <taxon>Bacillota</taxon>
        <taxon>Bacilli</taxon>
        <taxon>Bacillales</taxon>
        <taxon>Paenibacillaceae</taxon>
        <taxon>Paenibacillus</taxon>
    </lineage>
</organism>
<dbReference type="Gene3D" id="3.40.50.1240">
    <property type="entry name" value="Phosphoglycerate mutase-like"/>
    <property type="match status" value="1"/>
</dbReference>
<gene>
    <name evidence="2" type="ORF">PAECIP111892_01957</name>
</gene>
<dbReference type="InterPro" id="IPR029033">
    <property type="entry name" value="His_PPase_superfam"/>
</dbReference>
<dbReference type="EMBL" id="CAKMMG010000001">
    <property type="protein sequence ID" value="CAH1195093.1"/>
    <property type="molecule type" value="Genomic_DNA"/>
</dbReference>
<keyword evidence="1" id="KW-0732">Signal</keyword>
<proteinExistence type="predicted"/>
<dbReference type="CDD" id="cd07040">
    <property type="entry name" value="HP"/>
    <property type="match status" value="1"/>
</dbReference>
<dbReference type="InterPro" id="IPR013078">
    <property type="entry name" value="His_Pase_superF_clade-1"/>
</dbReference>
<protein>
    <recommendedName>
        <fullName evidence="4">Histidine phosphatase family protein</fullName>
    </recommendedName>
</protein>
<dbReference type="SUPFAM" id="SSF53254">
    <property type="entry name" value="Phosphoglycerate mutase-like"/>
    <property type="match status" value="1"/>
</dbReference>
<reference evidence="2" key="1">
    <citation type="submission" date="2022-01" db="EMBL/GenBank/DDBJ databases">
        <authorList>
            <person name="Criscuolo A."/>
        </authorList>
    </citation>
    <scope>NUCLEOTIDE SEQUENCE</scope>
    <source>
        <strain evidence="2">CIP111892</strain>
    </source>
</reference>
<evidence type="ECO:0000313" key="3">
    <source>
        <dbReference type="Proteomes" id="UP000838324"/>
    </source>
</evidence>
<evidence type="ECO:0000313" key="2">
    <source>
        <dbReference type="EMBL" id="CAH1195093.1"/>
    </source>
</evidence>
<dbReference type="Proteomes" id="UP000838324">
    <property type="component" value="Unassembled WGS sequence"/>
</dbReference>
<dbReference type="Pfam" id="PF00300">
    <property type="entry name" value="His_Phos_1"/>
    <property type="match status" value="1"/>
</dbReference>
<accession>A0ABM9BV74</accession>